<dbReference type="RefSeq" id="XP_028264601.1">
    <property type="nucleotide sequence ID" value="XM_028408800.1"/>
</dbReference>
<keyword evidence="10" id="KW-0130">Cell adhesion</keyword>
<feature type="region of interest" description="Disordered" evidence="25">
    <location>
        <begin position="339"/>
        <end position="415"/>
    </location>
</feature>
<evidence type="ECO:0000256" key="8">
    <source>
        <dbReference type="ARBA" id="ARBA00022692"/>
    </source>
</evidence>
<gene>
    <name evidence="29" type="primary">cd44b</name>
</gene>
<dbReference type="GO" id="GO:0005576">
    <property type="term" value="C:extracellular region"/>
    <property type="evidence" value="ECO:0007669"/>
    <property type="project" value="UniProtKB-SubCell"/>
</dbReference>
<evidence type="ECO:0000256" key="24">
    <source>
        <dbReference type="PROSITE-ProRule" id="PRU00323"/>
    </source>
</evidence>
<evidence type="ECO:0000256" key="25">
    <source>
        <dbReference type="SAM" id="MobiDB-lite"/>
    </source>
</evidence>
<evidence type="ECO:0000256" key="17">
    <source>
        <dbReference type="ARBA" id="ARBA00023273"/>
    </source>
</evidence>
<feature type="transmembrane region" description="Helical" evidence="26">
    <location>
        <begin position="44"/>
        <end position="63"/>
    </location>
</feature>
<feature type="compositionally biased region" description="Low complexity" evidence="25">
    <location>
        <begin position="464"/>
        <end position="473"/>
    </location>
</feature>
<evidence type="ECO:0000256" key="18">
    <source>
        <dbReference type="ARBA" id="ARBA00029917"/>
    </source>
</evidence>
<feature type="disulfide bond" evidence="24">
    <location>
        <begin position="185"/>
        <end position="206"/>
    </location>
</feature>
<evidence type="ECO:0000256" key="20">
    <source>
        <dbReference type="ARBA" id="ARBA00031179"/>
    </source>
</evidence>
<evidence type="ECO:0000256" key="3">
    <source>
        <dbReference type="ARBA" id="ARBA00004613"/>
    </source>
</evidence>
<dbReference type="GO" id="GO:0035692">
    <property type="term" value="C:macrophage migration inhibitory factor receptor complex"/>
    <property type="evidence" value="ECO:0007669"/>
    <property type="project" value="TreeGrafter"/>
</dbReference>
<dbReference type="GO" id="GO:0005540">
    <property type="term" value="F:hyaluronic acid binding"/>
    <property type="evidence" value="ECO:0007669"/>
    <property type="project" value="InterPro"/>
</dbReference>
<keyword evidence="15" id="KW-0675">Receptor</keyword>
<keyword evidence="5" id="KW-1003">Cell membrane</keyword>
<evidence type="ECO:0000256" key="2">
    <source>
        <dbReference type="ARBA" id="ARBA00004251"/>
    </source>
</evidence>
<keyword evidence="17" id="KW-0966">Cell projection</keyword>
<keyword evidence="7" id="KW-0597">Phosphoprotein</keyword>
<evidence type="ECO:0000256" key="21">
    <source>
        <dbReference type="ARBA" id="ARBA00031823"/>
    </source>
</evidence>
<protein>
    <recommendedName>
        <fullName evidence="4">CD44 antigen</fullName>
    </recommendedName>
    <alternativeName>
        <fullName evidence="22">GP90 lymphocyte homing/adhesion receptor</fullName>
    </alternativeName>
    <alternativeName>
        <fullName evidence="21">HUTCH-I</fullName>
    </alternativeName>
    <alternativeName>
        <fullName evidence="23">Hermes antigen</fullName>
    </alternativeName>
    <alternativeName>
        <fullName evidence="20">Hyaluronate receptor</fullName>
    </alternativeName>
    <alternativeName>
        <fullName evidence="18">Phagocytic glycoprotein 1</fullName>
    </alternativeName>
    <alternativeName>
        <fullName evidence="19">Phagocytic glycoprotein I</fullName>
    </alternativeName>
</protein>
<keyword evidence="13 26" id="KW-0472">Membrane</keyword>
<feature type="compositionally biased region" description="Basic and acidic residues" evidence="25">
    <location>
        <begin position="371"/>
        <end position="399"/>
    </location>
</feature>
<evidence type="ECO:0000256" key="11">
    <source>
        <dbReference type="ARBA" id="ARBA00022974"/>
    </source>
</evidence>
<evidence type="ECO:0000256" key="4">
    <source>
        <dbReference type="ARBA" id="ARBA00020474"/>
    </source>
</evidence>
<keyword evidence="28" id="KW-1185">Reference proteome</keyword>
<evidence type="ECO:0000256" key="16">
    <source>
        <dbReference type="ARBA" id="ARBA00023180"/>
    </source>
</evidence>
<comment type="caution">
    <text evidence="24">Lacks conserved residue(s) required for the propagation of feature annotation.</text>
</comment>
<dbReference type="Pfam" id="PF00193">
    <property type="entry name" value="Xlink"/>
    <property type="match status" value="1"/>
</dbReference>
<feature type="domain" description="Link" evidence="27">
    <location>
        <begin position="140"/>
        <end position="231"/>
    </location>
</feature>
<feature type="region of interest" description="Disordered" evidence="25">
    <location>
        <begin position="456"/>
        <end position="514"/>
    </location>
</feature>
<evidence type="ECO:0000256" key="15">
    <source>
        <dbReference type="ARBA" id="ARBA00023170"/>
    </source>
</evidence>
<evidence type="ECO:0000256" key="14">
    <source>
        <dbReference type="ARBA" id="ARBA00023157"/>
    </source>
</evidence>
<dbReference type="PANTHER" id="PTHR10225:SF6">
    <property type="entry name" value="CD44 ANTIGEN"/>
    <property type="match status" value="1"/>
</dbReference>
<dbReference type="GO" id="GO:0016323">
    <property type="term" value="C:basolateral plasma membrane"/>
    <property type="evidence" value="ECO:0007669"/>
    <property type="project" value="TreeGrafter"/>
</dbReference>
<name>A0A6P7IIM3_9TELE</name>
<evidence type="ECO:0000313" key="29">
    <source>
        <dbReference type="RefSeq" id="XP_028264601.1"/>
    </source>
</evidence>
<dbReference type="AlphaFoldDB" id="A0A6P7IIM3"/>
<dbReference type="Proteomes" id="UP000515145">
    <property type="component" value="Chromosome 6"/>
</dbReference>
<evidence type="ECO:0000256" key="5">
    <source>
        <dbReference type="ARBA" id="ARBA00022475"/>
    </source>
</evidence>
<evidence type="ECO:0000256" key="6">
    <source>
        <dbReference type="ARBA" id="ARBA00022525"/>
    </source>
</evidence>
<comment type="subcellular location">
    <subcellularLocation>
        <location evidence="2">Cell membrane</location>
        <topology evidence="2">Single-pass type I membrane protein</topology>
    </subcellularLocation>
    <subcellularLocation>
        <location evidence="1">Cell projection</location>
        <location evidence="1">Microvillus</location>
    </subcellularLocation>
    <subcellularLocation>
        <location evidence="3">Secreted</location>
    </subcellularLocation>
</comment>
<evidence type="ECO:0000256" key="1">
    <source>
        <dbReference type="ARBA" id="ARBA00004105"/>
    </source>
</evidence>
<evidence type="ECO:0000256" key="23">
    <source>
        <dbReference type="ARBA" id="ARBA00032917"/>
    </source>
</evidence>
<dbReference type="GO" id="GO:0070374">
    <property type="term" value="P:positive regulation of ERK1 and ERK2 cascade"/>
    <property type="evidence" value="ECO:0007669"/>
    <property type="project" value="TreeGrafter"/>
</dbReference>
<feature type="compositionally biased region" description="Basic and acidic residues" evidence="25">
    <location>
        <begin position="475"/>
        <end position="495"/>
    </location>
</feature>
<dbReference type="InterPro" id="IPR000538">
    <property type="entry name" value="Link_dom"/>
</dbReference>
<dbReference type="PRINTS" id="PR00658">
    <property type="entry name" value="CD44"/>
</dbReference>
<dbReference type="InterPro" id="IPR016186">
    <property type="entry name" value="C-type_lectin-like/link_sf"/>
</dbReference>
<dbReference type="InterPro" id="IPR001231">
    <property type="entry name" value="CD44_antigen"/>
</dbReference>
<accession>A0A6P7IIM3</accession>
<keyword evidence="9" id="KW-0732">Signal</keyword>
<keyword evidence="11" id="KW-0654">Proteoglycan</keyword>
<dbReference type="InterPro" id="IPR043210">
    <property type="entry name" value="CD44_antigen-like"/>
</dbReference>
<evidence type="ECO:0000256" key="12">
    <source>
        <dbReference type="ARBA" id="ARBA00022989"/>
    </source>
</evidence>
<dbReference type="GO" id="GO:0004896">
    <property type="term" value="F:cytokine receptor activity"/>
    <property type="evidence" value="ECO:0007669"/>
    <property type="project" value="TreeGrafter"/>
</dbReference>
<evidence type="ECO:0000256" key="9">
    <source>
        <dbReference type="ARBA" id="ARBA00022729"/>
    </source>
</evidence>
<evidence type="ECO:0000256" key="26">
    <source>
        <dbReference type="SAM" id="Phobius"/>
    </source>
</evidence>
<dbReference type="SMART" id="SM00445">
    <property type="entry name" value="LINK"/>
    <property type="match status" value="1"/>
</dbReference>
<keyword evidence="16" id="KW-0325">Glycoprotein</keyword>
<keyword evidence="12 26" id="KW-1133">Transmembrane helix</keyword>
<evidence type="ECO:0000256" key="10">
    <source>
        <dbReference type="ARBA" id="ARBA00022889"/>
    </source>
</evidence>
<dbReference type="GO" id="GO:0007155">
    <property type="term" value="P:cell adhesion"/>
    <property type="evidence" value="ECO:0007669"/>
    <property type="project" value="UniProtKB-KW"/>
</dbReference>
<organism evidence="28 29">
    <name type="scientific">Parambassis ranga</name>
    <name type="common">Indian glassy fish</name>
    <dbReference type="NCBI Taxonomy" id="210632"/>
    <lineage>
        <taxon>Eukaryota</taxon>
        <taxon>Metazoa</taxon>
        <taxon>Chordata</taxon>
        <taxon>Craniata</taxon>
        <taxon>Vertebrata</taxon>
        <taxon>Euteleostomi</taxon>
        <taxon>Actinopterygii</taxon>
        <taxon>Neopterygii</taxon>
        <taxon>Teleostei</taxon>
        <taxon>Neoteleostei</taxon>
        <taxon>Acanthomorphata</taxon>
        <taxon>Ovalentaria</taxon>
        <taxon>Ambassidae</taxon>
        <taxon>Parambassis</taxon>
    </lineage>
</organism>
<sequence>MNHSSLSASRVCVSQAENRKVRAKSESAPAATRHSQQLSPQHQILLSLSLSLSLSLFFFFFFFCCSLTHLLSFHTHTHTHTPGQDRTTGELLHTFTQLLTQPSPDALPKMWTLLFGVICGLLASSRSELQVNSRGCSYAGVFLVEGAGRHSLNFNMAQKVCVQLKSTLATAEQLQEAYDINMETCRNGWITNTSIAILRHTHHENCAKNMTGIIINSRVDVDDLFDAYCYNETDGPDMNCNNSFSYPPPYVPARPLTQPEDPTTPPAGMEPDSVTGSEDADPTAAADEEKAPGEEQQTTPVLTQEEPEAVTMHPTVENSIFGSSENSTVILVLASEEYDQTGSGMPPNSEDELASTTAPVGVPEEPQAPTEDERHHEETEAEREDKKESPQPEPNDRGRVLAPEPDNDKHESSDSSSWLVIIGVIVAVVAILLVCAAVAKRKSWCGRSRTLMITSKDGGEGNGAAASASASSSHSQEREQEMVTLMNKEKIHENGNTEEFTVITLEESPDKEQA</sequence>
<evidence type="ECO:0000256" key="13">
    <source>
        <dbReference type="ARBA" id="ARBA00023136"/>
    </source>
</evidence>
<reference evidence="29" key="1">
    <citation type="submission" date="2025-08" db="UniProtKB">
        <authorList>
            <consortium name="RefSeq"/>
        </authorList>
    </citation>
    <scope>IDENTIFICATION</scope>
</reference>
<evidence type="ECO:0000256" key="19">
    <source>
        <dbReference type="ARBA" id="ARBA00029928"/>
    </source>
</evidence>
<dbReference type="CTD" id="100330801"/>
<dbReference type="SUPFAM" id="SSF56436">
    <property type="entry name" value="C-type lectin-like"/>
    <property type="match status" value="1"/>
</dbReference>
<dbReference type="InterPro" id="IPR016187">
    <property type="entry name" value="CTDL_fold"/>
</dbReference>
<proteinExistence type="predicted"/>
<keyword evidence="14 24" id="KW-1015">Disulfide bond</keyword>
<dbReference type="GeneID" id="114437870"/>
<dbReference type="InParanoid" id="A0A6P7IIM3"/>
<keyword evidence="8 26" id="KW-0812">Transmembrane</keyword>
<dbReference type="PROSITE" id="PS50963">
    <property type="entry name" value="LINK_2"/>
    <property type="match status" value="1"/>
</dbReference>
<evidence type="ECO:0000259" key="27">
    <source>
        <dbReference type="PROSITE" id="PS50963"/>
    </source>
</evidence>
<keyword evidence="6" id="KW-0964">Secreted</keyword>
<dbReference type="Gene3D" id="3.10.100.10">
    <property type="entry name" value="Mannose-Binding Protein A, subunit A"/>
    <property type="match status" value="1"/>
</dbReference>
<evidence type="ECO:0000256" key="7">
    <source>
        <dbReference type="ARBA" id="ARBA00022553"/>
    </source>
</evidence>
<dbReference type="GO" id="GO:0006954">
    <property type="term" value="P:inflammatory response"/>
    <property type="evidence" value="ECO:0007669"/>
    <property type="project" value="TreeGrafter"/>
</dbReference>
<feature type="region of interest" description="Disordered" evidence="25">
    <location>
        <begin position="249"/>
        <end position="309"/>
    </location>
</feature>
<feature type="transmembrane region" description="Helical" evidence="26">
    <location>
        <begin position="418"/>
        <end position="439"/>
    </location>
</feature>
<dbReference type="GO" id="GO:0005902">
    <property type="term" value="C:microvillus"/>
    <property type="evidence" value="ECO:0007669"/>
    <property type="project" value="UniProtKB-SubCell"/>
</dbReference>
<dbReference type="OrthoDB" id="8952307at2759"/>
<dbReference type="PANTHER" id="PTHR10225">
    <property type="entry name" value="HYALURONAN RECEPTOR"/>
    <property type="match status" value="1"/>
</dbReference>
<evidence type="ECO:0000313" key="28">
    <source>
        <dbReference type="Proteomes" id="UP000515145"/>
    </source>
</evidence>
<evidence type="ECO:0000256" key="22">
    <source>
        <dbReference type="ARBA" id="ARBA00032514"/>
    </source>
</evidence>